<keyword evidence="2" id="KW-0560">Oxidoreductase</keyword>
<dbReference type="AlphaFoldDB" id="A0AAP9EU85"/>
<comment type="similarity">
    <text evidence="1">Belongs to the aldehyde dehydrogenase family.</text>
</comment>
<dbReference type="RefSeq" id="WP_148620660.1">
    <property type="nucleotide sequence ID" value="NZ_CP043043.1"/>
</dbReference>
<dbReference type="InterPro" id="IPR016162">
    <property type="entry name" value="Ald_DH_N"/>
</dbReference>
<dbReference type="EMBL" id="CP043043">
    <property type="protein sequence ID" value="QEH96907.1"/>
    <property type="molecule type" value="Genomic_DNA"/>
</dbReference>
<evidence type="ECO:0000259" key="3">
    <source>
        <dbReference type="Pfam" id="PF00171"/>
    </source>
</evidence>
<dbReference type="InterPro" id="IPR015590">
    <property type="entry name" value="Aldehyde_DH_dom"/>
</dbReference>
<gene>
    <name evidence="4" type="ORF">FXF46_11930</name>
</gene>
<dbReference type="PANTHER" id="PTHR42804:SF1">
    <property type="entry name" value="ALDEHYDE DEHYDROGENASE-RELATED"/>
    <property type="match status" value="1"/>
</dbReference>
<evidence type="ECO:0000256" key="2">
    <source>
        <dbReference type="ARBA" id="ARBA00023002"/>
    </source>
</evidence>
<feature type="domain" description="Aldehyde dehydrogenase" evidence="3">
    <location>
        <begin position="10"/>
        <end position="408"/>
    </location>
</feature>
<sequence>MTISHSDIQRLRRASELWQTVPMATRLRLVRRFRGLLRQKWRTLPELFPNRLAIETITAELLPFLAACKFLERNAAKILRARRAGFWGRPTWLPGVTSIIERQPYGTVLILAPGNYPLMLPGIQILQSIVAGNAVALKPAPGGEPAAKMISDLLSSAGFPTGLCEILPTDSGSDAVAAGFDLIILTGSARTGQAVLEQASKTLTPTIMELSGVDPVFVLPDANLAHVARKLVYGARLNNGATCIAPHRVFISHQDKTELVDRLRNLLKKKKLLFVDKDEKKRLQSFSATIQASGGSTETIGSVTLLTQMEGLHHLLDTDIFVPWLAIIGVADVEEALNLDRQVSYALGASIFGSEISAKLIAQKVSAGSICINDLIVPTADPRLPFGGARSSGYGTTRGAEGLLSLTRPVVTSVRRDIF</sequence>
<dbReference type="Proteomes" id="UP000323560">
    <property type="component" value="Chromosome"/>
</dbReference>
<evidence type="ECO:0000313" key="5">
    <source>
        <dbReference type="Proteomes" id="UP000323560"/>
    </source>
</evidence>
<organism evidence="4 5">
    <name type="scientific">Gluconobacter thailandicus</name>
    <dbReference type="NCBI Taxonomy" id="257438"/>
    <lineage>
        <taxon>Bacteria</taxon>
        <taxon>Pseudomonadati</taxon>
        <taxon>Pseudomonadota</taxon>
        <taxon>Alphaproteobacteria</taxon>
        <taxon>Acetobacterales</taxon>
        <taxon>Acetobacteraceae</taxon>
        <taxon>Gluconobacter</taxon>
    </lineage>
</organism>
<dbReference type="InterPro" id="IPR016161">
    <property type="entry name" value="Ald_DH/histidinol_DH"/>
</dbReference>
<dbReference type="InterPro" id="IPR016163">
    <property type="entry name" value="Ald_DH_C"/>
</dbReference>
<protein>
    <submittedName>
        <fullName evidence="4">Aldehyde dehydrogenase family protein</fullName>
    </submittedName>
</protein>
<dbReference type="PANTHER" id="PTHR42804">
    <property type="entry name" value="ALDEHYDE DEHYDROGENASE"/>
    <property type="match status" value="1"/>
</dbReference>
<dbReference type="CDD" id="cd06534">
    <property type="entry name" value="ALDH-SF"/>
    <property type="match status" value="1"/>
</dbReference>
<proteinExistence type="inferred from homology"/>
<reference evidence="4 5" key="1">
    <citation type="submission" date="2019-08" db="EMBL/GenBank/DDBJ databases">
        <title>Gluconobacter frateurii HD924 genome.</title>
        <authorList>
            <person name="Liu Y."/>
            <person name="Zhang P."/>
        </authorList>
    </citation>
    <scope>NUCLEOTIDE SEQUENCE [LARGE SCALE GENOMIC DNA]</scope>
    <source>
        <strain evidence="4 5">HD924</strain>
    </source>
</reference>
<dbReference type="SUPFAM" id="SSF53720">
    <property type="entry name" value="ALDH-like"/>
    <property type="match status" value="1"/>
</dbReference>
<evidence type="ECO:0000313" key="4">
    <source>
        <dbReference type="EMBL" id="QEH96907.1"/>
    </source>
</evidence>
<dbReference type="Gene3D" id="3.40.309.10">
    <property type="entry name" value="Aldehyde Dehydrogenase, Chain A, domain 2"/>
    <property type="match status" value="1"/>
</dbReference>
<dbReference type="GO" id="GO:0016620">
    <property type="term" value="F:oxidoreductase activity, acting on the aldehyde or oxo group of donors, NAD or NADP as acceptor"/>
    <property type="evidence" value="ECO:0007669"/>
    <property type="project" value="InterPro"/>
</dbReference>
<dbReference type="KEGG" id="gti:FXF46_11930"/>
<accession>A0AAP9EU85</accession>
<name>A0AAP9EU85_GLUTH</name>
<dbReference type="Gene3D" id="3.40.605.10">
    <property type="entry name" value="Aldehyde Dehydrogenase, Chain A, domain 1"/>
    <property type="match status" value="1"/>
</dbReference>
<evidence type="ECO:0000256" key="1">
    <source>
        <dbReference type="ARBA" id="ARBA00009986"/>
    </source>
</evidence>
<dbReference type="Pfam" id="PF00171">
    <property type="entry name" value="Aldedh"/>
    <property type="match status" value="1"/>
</dbReference>